<feature type="region of interest" description="Disordered" evidence="2">
    <location>
        <begin position="32"/>
        <end position="68"/>
    </location>
</feature>
<dbReference type="Gene3D" id="2.40.10.10">
    <property type="entry name" value="Trypsin-like serine proteases"/>
    <property type="match status" value="2"/>
</dbReference>
<dbReference type="PROSITE" id="PS00134">
    <property type="entry name" value="TRYPSIN_HIS"/>
    <property type="match status" value="1"/>
</dbReference>
<dbReference type="GO" id="GO:0006508">
    <property type="term" value="P:proteolysis"/>
    <property type="evidence" value="ECO:0007669"/>
    <property type="project" value="UniProtKB-KW"/>
</dbReference>
<evidence type="ECO:0000256" key="2">
    <source>
        <dbReference type="SAM" id="MobiDB-lite"/>
    </source>
</evidence>
<dbReference type="Proteomes" id="UP001552594">
    <property type="component" value="Unassembled WGS sequence"/>
</dbReference>
<name>A0ABV3JPZ5_STRON</name>
<dbReference type="GO" id="GO:0008233">
    <property type="term" value="F:peptidase activity"/>
    <property type="evidence" value="ECO:0007669"/>
    <property type="project" value="UniProtKB-KW"/>
</dbReference>
<dbReference type="EMBL" id="JBFAUK010000001">
    <property type="protein sequence ID" value="MEV5504962.1"/>
    <property type="molecule type" value="Genomic_DNA"/>
</dbReference>
<dbReference type="InterPro" id="IPR050966">
    <property type="entry name" value="Glutamyl_endopeptidase"/>
</dbReference>
<keyword evidence="4" id="KW-1185">Reference proteome</keyword>
<sequence>MRFSRWSRARWARAVLAGLYVVALAAVVPRGAGGNHKERSWSSEQAQRFWGPSRTAQQDDDADAGSEAQRITGSARHFGGVPSVGVIFYTGDDMKSHHCTASVVHSPKGNLIVTAGHCSIGDDAAFVPDYQQGADKQPYGVWPLTRTFTDPRRSDTGEGSNLDFAFATVKPDDKGRQIEQVTGANRLIRTPGFVNRVTVIGYPSADEDPADEAIRCTAMTSRLEDYNQLKMRCDGFFSGTSGSPWLVRFNEKTRTGDLVGVLGGLNGGGPDGDKSADVSYSPVNDDEIFKLYLDAINNREPKR</sequence>
<dbReference type="RefSeq" id="WP_241561254.1">
    <property type="nucleotide sequence ID" value="NZ_JBFAUK010000001.1"/>
</dbReference>
<dbReference type="InterPro" id="IPR009003">
    <property type="entry name" value="Peptidase_S1_PA"/>
</dbReference>
<dbReference type="InterPro" id="IPR043504">
    <property type="entry name" value="Peptidase_S1_PA_chymotrypsin"/>
</dbReference>
<organism evidence="3 4">
    <name type="scientific">Streptomyces orinoci</name>
    <name type="common">Streptoverticillium orinoci</name>
    <dbReference type="NCBI Taxonomy" id="67339"/>
    <lineage>
        <taxon>Bacteria</taxon>
        <taxon>Bacillati</taxon>
        <taxon>Actinomycetota</taxon>
        <taxon>Actinomycetes</taxon>
        <taxon>Kitasatosporales</taxon>
        <taxon>Streptomycetaceae</taxon>
        <taxon>Streptomyces</taxon>
    </lineage>
</organism>
<protein>
    <submittedName>
        <fullName evidence="3">Serine protease</fullName>
    </submittedName>
</protein>
<proteinExistence type="predicted"/>
<keyword evidence="1" id="KW-0732">Signal</keyword>
<keyword evidence="3" id="KW-0645">Protease</keyword>
<evidence type="ECO:0000313" key="3">
    <source>
        <dbReference type="EMBL" id="MEV5504962.1"/>
    </source>
</evidence>
<dbReference type="Pfam" id="PF13365">
    <property type="entry name" value="Trypsin_2"/>
    <property type="match status" value="1"/>
</dbReference>
<dbReference type="SUPFAM" id="SSF50494">
    <property type="entry name" value="Trypsin-like serine proteases"/>
    <property type="match status" value="1"/>
</dbReference>
<dbReference type="InterPro" id="IPR018114">
    <property type="entry name" value="TRYPSIN_HIS"/>
</dbReference>
<keyword evidence="3" id="KW-0378">Hydrolase</keyword>
<accession>A0ABV3JPZ5</accession>
<gene>
    <name evidence="3" type="ORF">AB0L16_00570</name>
</gene>
<dbReference type="PANTHER" id="PTHR15462">
    <property type="entry name" value="SERINE PROTEASE"/>
    <property type="match status" value="1"/>
</dbReference>
<reference evidence="3 4" key="1">
    <citation type="submission" date="2024-06" db="EMBL/GenBank/DDBJ databases">
        <title>The Natural Products Discovery Center: Release of the First 8490 Sequenced Strains for Exploring Actinobacteria Biosynthetic Diversity.</title>
        <authorList>
            <person name="Kalkreuter E."/>
            <person name="Kautsar S.A."/>
            <person name="Yang D."/>
            <person name="Bader C.D."/>
            <person name="Teijaro C.N."/>
            <person name="Fluegel L."/>
            <person name="Davis C.M."/>
            <person name="Simpson J.R."/>
            <person name="Lauterbach L."/>
            <person name="Steele A.D."/>
            <person name="Gui C."/>
            <person name="Meng S."/>
            <person name="Li G."/>
            <person name="Viehrig K."/>
            <person name="Ye F."/>
            <person name="Su P."/>
            <person name="Kiefer A.F."/>
            <person name="Nichols A."/>
            <person name="Cepeda A.J."/>
            <person name="Yan W."/>
            <person name="Fan B."/>
            <person name="Jiang Y."/>
            <person name="Adhikari A."/>
            <person name="Zheng C.-J."/>
            <person name="Schuster L."/>
            <person name="Cowan T.M."/>
            <person name="Smanski M.J."/>
            <person name="Chevrette M.G."/>
            <person name="De Carvalho L.P.S."/>
            <person name="Shen B."/>
        </authorList>
    </citation>
    <scope>NUCLEOTIDE SEQUENCE [LARGE SCALE GENOMIC DNA]</scope>
    <source>
        <strain evidence="3 4">NPDC052347</strain>
    </source>
</reference>
<evidence type="ECO:0000313" key="4">
    <source>
        <dbReference type="Proteomes" id="UP001552594"/>
    </source>
</evidence>
<evidence type="ECO:0000256" key="1">
    <source>
        <dbReference type="ARBA" id="ARBA00022729"/>
    </source>
</evidence>
<comment type="caution">
    <text evidence="3">The sequence shown here is derived from an EMBL/GenBank/DDBJ whole genome shotgun (WGS) entry which is preliminary data.</text>
</comment>